<feature type="region of interest" description="Disordered" evidence="1">
    <location>
        <begin position="251"/>
        <end position="282"/>
    </location>
</feature>
<keyword evidence="2" id="KW-0812">Transmembrane</keyword>
<sequence length="282" mass="30361">MNIDIAMTIKVLLVFIGIGLIASLVLAFRSIRVGKGLQFFKKRQDLVTQGWRLIFLAVFLTIFAGVLARFGEPVAYRYFPPSPTVTRTPTITLTPTITPTLKDTLTPTITLTLAQTYTPSLPTEAIATIQTPIGPDASAVFSPVTFSTTVEDGVVTDPVTTFDAGVTHIFGGFSYDKMVTGVQWTAAWMYQGKVIFLETKPWNYTPGGYGYTDCQLPAAEWLPGEYEVQIFVGSTWKSSGRFTINGTAPAAGTVTVTTTPPPGTLVVPPTPSPSPSPTLALQ</sequence>
<gene>
    <name evidence="3" type="ORF">SDC9_129994</name>
</gene>
<organism evidence="3">
    <name type="scientific">bioreactor metagenome</name>
    <dbReference type="NCBI Taxonomy" id="1076179"/>
    <lineage>
        <taxon>unclassified sequences</taxon>
        <taxon>metagenomes</taxon>
        <taxon>ecological metagenomes</taxon>
    </lineage>
</organism>
<feature type="compositionally biased region" description="Pro residues" evidence="1">
    <location>
        <begin position="259"/>
        <end position="276"/>
    </location>
</feature>
<dbReference type="EMBL" id="VSSQ01031865">
    <property type="protein sequence ID" value="MPM82932.1"/>
    <property type="molecule type" value="Genomic_DNA"/>
</dbReference>
<reference evidence="3" key="1">
    <citation type="submission" date="2019-08" db="EMBL/GenBank/DDBJ databases">
        <authorList>
            <person name="Kucharzyk K."/>
            <person name="Murdoch R.W."/>
            <person name="Higgins S."/>
            <person name="Loffler F."/>
        </authorList>
    </citation>
    <scope>NUCLEOTIDE SEQUENCE</scope>
</reference>
<keyword evidence="2" id="KW-1133">Transmembrane helix</keyword>
<comment type="caution">
    <text evidence="3">The sequence shown here is derived from an EMBL/GenBank/DDBJ whole genome shotgun (WGS) entry which is preliminary data.</text>
</comment>
<dbReference type="AlphaFoldDB" id="A0A645D2G9"/>
<evidence type="ECO:0000256" key="2">
    <source>
        <dbReference type="SAM" id="Phobius"/>
    </source>
</evidence>
<keyword evidence="2" id="KW-0472">Membrane</keyword>
<feature type="transmembrane region" description="Helical" evidence="2">
    <location>
        <begin position="51"/>
        <end position="70"/>
    </location>
</feature>
<proteinExistence type="predicted"/>
<evidence type="ECO:0000256" key="1">
    <source>
        <dbReference type="SAM" id="MobiDB-lite"/>
    </source>
</evidence>
<protein>
    <submittedName>
        <fullName evidence="3">Uncharacterized protein</fullName>
    </submittedName>
</protein>
<accession>A0A645D2G9</accession>
<evidence type="ECO:0000313" key="3">
    <source>
        <dbReference type="EMBL" id="MPM82932.1"/>
    </source>
</evidence>
<name>A0A645D2G9_9ZZZZ</name>